<proteinExistence type="predicted"/>
<protein>
    <submittedName>
        <fullName evidence="4">Phage Mu protein F like protein</fullName>
    </submittedName>
</protein>
<evidence type="ECO:0000313" key="4">
    <source>
        <dbReference type="EMBL" id="TVZ68794.1"/>
    </source>
</evidence>
<gene>
    <name evidence="4" type="ORF">FHU10_1250</name>
</gene>
<dbReference type="AlphaFoldDB" id="A0A542D856"/>
<feature type="compositionally biased region" description="Basic and acidic residues" evidence="1">
    <location>
        <begin position="219"/>
        <end position="229"/>
    </location>
</feature>
<reference evidence="4" key="1">
    <citation type="submission" date="2019-06" db="EMBL/GenBank/DDBJ databases">
        <authorList>
            <person name="Deangelis K."/>
            <person name="Huntemann M."/>
            <person name="Clum A."/>
            <person name="Pillay M."/>
            <person name="Palaniappan K."/>
            <person name="Varghese N."/>
            <person name="Mikhailova N."/>
            <person name="Stamatis D."/>
            <person name="Reddy T."/>
            <person name="Daum C."/>
            <person name="Shapiro N."/>
            <person name="Ivanova N."/>
            <person name="Kyrpides N."/>
            <person name="Woyke T."/>
        </authorList>
    </citation>
    <scope>NUCLEOTIDE SEQUENCE [LARGE SCALE GENOMIC DNA]</scope>
    <source>
        <strain evidence="4">128R</strain>
    </source>
</reference>
<name>A0A542D856_SERFO</name>
<evidence type="ECO:0000259" key="3">
    <source>
        <dbReference type="Pfam" id="PF18810"/>
    </source>
</evidence>
<evidence type="ECO:0000259" key="2">
    <source>
        <dbReference type="Pfam" id="PF04233"/>
    </source>
</evidence>
<dbReference type="InterPro" id="IPR041110">
    <property type="entry name" value="PBECR2"/>
</dbReference>
<dbReference type="InterPro" id="IPR006528">
    <property type="entry name" value="Phage_head_morphogenesis_dom"/>
</dbReference>
<feature type="region of interest" description="Disordered" evidence="1">
    <location>
        <begin position="203"/>
        <end position="256"/>
    </location>
</feature>
<organism evidence="4">
    <name type="scientific">Serratia fonticola</name>
    <dbReference type="NCBI Taxonomy" id="47917"/>
    <lineage>
        <taxon>Bacteria</taxon>
        <taxon>Pseudomonadati</taxon>
        <taxon>Pseudomonadota</taxon>
        <taxon>Gammaproteobacteria</taxon>
        <taxon>Enterobacterales</taxon>
        <taxon>Yersiniaceae</taxon>
        <taxon>Serratia</taxon>
    </lineage>
</organism>
<comment type="caution">
    <text evidence="4">The sequence shown here is derived from an EMBL/GenBank/DDBJ whole genome shotgun (WGS) entry which is preliminary data.</text>
</comment>
<feature type="domain" description="Phage head morphogenesis" evidence="2">
    <location>
        <begin position="55"/>
        <end position="170"/>
    </location>
</feature>
<feature type="domain" description="Phage-Barnase-EndoU-ColicinE5/D-RelE like nuclease 2" evidence="3">
    <location>
        <begin position="280"/>
        <end position="405"/>
    </location>
</feature>
<sequence>MASISYGSLPFSEQIAFFRRKTNLLTQAWTDIYNAEHDYAFVVAGANRDDLLADLRRAVEHTIAEGGTLADFRRDFAVIVERYGWSYNGGFGWRTRVIFDTNLRSSYMAGRYEQLYSMRETMPYWEYQHSDAVEEPREEHLGWDGMILRWDDPWWSYFFPPNGWGCQCGVRGRSEAWMKRHGKTGPDTAPPIVWEQRIIGQRSPDGPRIVQVPKGIDPSFEHAPGRSRLDGQVPPPSSTPPGGGTLSKGGAQAEPLPPARQINAEKLLSVDTNTQNAVLEFLSEFGATRTQPAIFKDIVGESLVIGAGMFMHEGSIQVTQSEQTRYLSLLAEAIKRPDEIWTGITWSVAAKVAQVWRRYIARFTIAEEAETVTVVAELGKNGWSSMAVISQDSLAGIREGALAYRRTGDA</sequence>
<evidence type="ECO:0000256" key="1">
    <source>
        <dbReference type="SAM" id="MobiDB-lite"/>
    </source>
</evidence>
<accession>A0A542D856</accession>
<dbReference type="Pfam" id="PF18810">
    <property type="entry name" value="PBECR2"/>
    <property type="match status" value="1"/>
</dbReference>
<dbReference type="Pfam" id="PF04233">
    <property type="entry name" value="Phage_Mu_F"/>
    <property type="match status" value="1"/>
</dbReference>
<reference evidence="4" key="2">
    <citation type="submission" date="2019-08" db="EMBL/GenBank/DDBJ databases">
        <title>Investigation of anaerobic lignin degradation for improved lignocellulosic biofuels.</title>
        <authorList>
            <person name="Deangelis K.PhD."/>
        </authorList>
    </citation>
    <scope>NUCLEOTIDE SEQUENCE [LARGE SCALE GENOMIC DNA]</scope>
    <source>
        <strain evidence="4">128R</strain>
    </source>
</reference>
<dbReference type="EMBL" id="VISQ01000001">
    <property type="protein sequence ID" value="TVZ68794.1"/>
    <property type="molecule type" value="Genomic_DNA"/>
</dbReference>